<dbReference type="RefSeq" id="WP_182458284.1">
    <property type="nucleotide sequence ID" value="NZ_CP059732.1"/>
</dbReference>
<evidence type="ECO:0000256" key="2">
    <source>
        <dbReference type="ARBA" id="ARBA00022525"/>
    </source>
</evidence>
<name>A0A7G5GQH3_9BACT</name>
<evidence type="ECO:0000259" key="5">
    <source>
        <dbReference type="Pfam" id="PF01345"/>
    </source>
</evidence>
<dbReference type="InterPro" id="IPR001434">
    <property type="entry name" value="OmcB-like_DUF11"/>
</dbReference>
<evidence type="ECO:0000313" key="8">
    <source>
        <dbReference type="Proteomes" id="UP000515369"/>
    </source>
</evidence>
<feature type="domain" description="SD-repeat containing protein B" evidence="6">
    <location>
        <begin position="1260"/>
        <end position="1372"/>
    </location>
</feature>
<feature type="domain" description="SD-repeat containing protein B" evidence="6">
    <location>
        <begin position="787"/>
        <end position="900"/>
    </location>
</feature>
<dbReference type="InterPro" id="IPR047589">
    <property type="entry name" value="DUF11_rpt"/>
</dbReference>
<dbReference type="EMBL" id="CP059732">
    <property type="protein sequence ID" value="QMW01115.1"/>
    <property type="molecule type" value="Genomic_DNA"/>
</dbReference>
<dbReference type="PANTHER" id="PTHR23303">
    <property type="entry name" value="CARBOXYPEPTIDASE REGULATORY REGION-CONTAINING"/>
    <property type="match status" value="1"/>
</dbReference>
<sequence length="1803" mass="185481">MLTSTKKFLQVLFFIPFVTVLGTLTSYGQTITGTVFRDFNSDGVYMSIPASGTYAYGEPGVGGITVTAYNAAGTAVATTTSSTVATSLGTYTLTVGNTNAYRVEFSTPTALNYFNDGFHTASGSGTSVQFVNGGATSINFGVSTPTDYCQDTPPLAVPCYVSGDPQSTTANNALKSADVLVNVPYNSSGASAAITHLATAVELGSVFGAAYQRETKKLFTAAFLKRHVGLGSGGLGGIYVTSNITSSTATNALYVDLENAPFSLDLGQSTIAGRVLPGNAITSSTDPLAFDAVGKIGLGGLAMSSDGKTLYAIDLKNRQLLALAIGNPAKSSFVASDLTKIAIPDPGCTNGVGRPFAVAINNGKVYIGVVCTGETSASGVTAGTDLSAYVYAMPEGATSIPTTEIFTFRLNYNKGRIHKGDAALGSAWEPWASTFNQIHQGSSSTVGVRAARAQPMLSDISFTDNGDMLLAFMDRGGHQLGYKQRSTTDVSASPNLLNGYIGGDLLRAHYNGTAWVLENNATVGSLTSAGAGNGQGPSTPTSTGYTSSTTTSGEFYYTENFIGILTTGQPPEEIHQETITGSALSIPGLNQTVTTVMDPLSVFSGGFSWFNNITGSDDRRAQIFNSTSDGITFGKANGLGVIKALCNPAPIQIGNRVWIDNNNNGIQDPGEAPLAGVKVTLTGPGVTAGISVTTNSAGEYYFSNTTGTAATGFAYSLTGLTSGSSYSLSFPTTFSTVVLSTKPNTATGANASNIDTDPNAAGLIIFTLGQSGQNNYSYDAGYVIPPASLGDYVFLDANKDGIQNTGDTPIQGVTVILYTNGVASATTVTNASGLYSFTGLTPGSSLSYSVGFTTPTGYTATTPLSGTDRTKDSDADLITGRTASVTLAPGEYNPNLDAGYYLIPAGLGDYVFLDANKDGIQNTGDTPLQGVTVVLYTNGVASATTVTNASGLYSFTGLTPGSSLSYSVGFTTPTGYTATTPLSGTDRTKDSDADLITGRTASVTLAPGEFNPTLDAGYYIPSAGLGDYVFLDANKDGIQNTGDTPIAGVTVVLYTNGVASATTVTNASGLYSFTGLTPGSSLSYSVGFTAPAGYTATLANQGTDDTKDSDADPITGRTQSVTLAPGEFNPTLDAGYYIPTAGLGDYVFLDANKDGIQNTGDTPLQGVTVTLYTNGVGSTTAVTNASGFYSFTGLTPGSSLSYSVGFTTPAGYTATLANQGSDDTKDSDADPITGKTQSVTLAPAEFNPTLDAGYYIPSAGLGDYVFLDVNKDGIQNTGDTPLQGVTVILYTNGVASATTVTNASGFYSFTGLTPGSSLSYSVGFTAPAGYTATLANQGTDDTKDSDADLITSRTASVTLAPGEFNPTLDAGYYIPSAGLGDYVFLDANKDGIQNTGDTPIQGVTVVLYTNGVASATTVTNASGFYSFTGLTSGSSLSYSVGFTAPASYTATLANQGTDDTKDSDADPITGRTQSVTLAPNEYNPTLDAGFILPPTTLELDKFVDKSKAKLGDILTYSVVITNTGSTTATNVVVTDSSTTGLTYNPTSVSAPTGTTFSLGTPNSTWTIPSLSPGQSLSLIIQARVDSAGILYNKAYIPGDTATVCSSIPYVMCAGDSYAFTLTAPAGRSSYKWYKDNVEIVGQTTNVLEVTAPGTYSLAVDNVTGKCPDFSCCPFIVEEDSLPTFQALATPVTCVANTPQANGQITLSGFKAAYTYQYSLGRTFNQAASLSGAAKAIPAGGVIVSNLVNPAVAQAYTVRVYNASGCYTDVTVMLMPTVCGCPADVCVPYVITQSKRAKRIGDPR</sequence>
<feature type="domain" description="SD-repeat containing protein B" evidence="6">
    <location>
        <begin position="906"/>
        <end position="1018"/>
    </location>
</feature>
<feature type="domain" description="SD-repeat containing protein B" evidence="6">
    <location>
        <begin position="1378"/>
        <end position="1490"/>
    </location>
</feature>
<evidence type="ECO:0000256" key="1">
    <source>
        <dbReference type="ARBA" id="ARBA00004613"/>
    </source>
</evidence>
<evidence type="ECO:0000313" key="7">
    <source>
        <dbReference type="EMBL" id="QMW01115.1"/>
    </source>
</evidence>
<dbReference type="NCBIfam" id="TIGR01451">
    <property type="entry name" value="B_ant_repeat"/>
    <property type="match status" value="1"/>
</dbReference>
<proteinExistence type="predicted"/>
<feature type="compositionally biased region" description="Low complexity" evidence="4">
    <location>
        <begin position="536"/>
        <end position="547"/>
    </location>
</feature>
<reference evidence="7 8" key="1">
    <citation type="submission" date="2020-07" db="EMBL/GenBank/DDBJ databases">
        <title>Spirosoma foliorum sp. nov., isolated from the leaves on the Nejang mountain Korea, Republic of.</title>
        <authorList>
            <person name="Ho H."/>
            <person name="Lee Y.-J."/>
            <person name="Nurcahyanto D.-A."/>
            <person name="Kim S.-G."/>
        </authorList>
    </citation>
    <scope>NUCLEOTIDE SEQUENCE [LARGE SCALE GENOMIC DNA]</scope>
    <source>
        <strain evidence="7 8">PL0136</strain>
    </source>
</reference>
<evidence type="ECO:0000259" key="6">
    <source>
        <dbReference type="Pfam" id="PF17210"/>
    </source>
</evidence>
<dbReference type="Proteomes" id="UP000515369">
    <property type="component" value="Chromosome"/>
</dbReference>
<feature type="domain" description="SD-repeat containing protein B" evidence="6">
    <location>
        <begin position="652"/>
        <end position="705"/>
    </location>
</feature>
<dbReference type="InterPro" id="IPR051417">
    <property type="entry name" value="SDr/BOS_complex"/>
</dbReference>
<protein>
    <submittedName>
        <fullName evidence="7">DUF11 domain-containing protein</fullName>
    </submittedName>
</protein>
<feature type="region of interest" description="Disordered" evidence="4">
    <location>
        <begin position="528"/>
        <end position="547"/>
    </location>
</feature>
<dbReference type="SUPFAM" id="SSF117074">
    <property type="entry name" value="Hypothetical protein PA1324"/>
    <property type="match status" value="7"/>
</dbReference>
<dbReference type="InterPro" id="IPR033764">
    <property type="entry name" value="Sdr_B"/>
</dbReference>
<dbReference type="Pfam" id="PF17210">
    <property type="entry name" value="SdrD_B"/>
    <property type="match status" value="7"/>
</dbReference>
<gene>
    <name evidence="7" type="ORF">H3H32_24510</name>
</gene>
<feature type="domain" description="SD-repeat containing protein B" evidence="6">
    <location>
        <begin position="1142"/>
        <end position="1254"/>
    </location>
</feature>
<dbReference type="PANTHER" id="PTHR23303:SF15">
    <property type="entry name" value="COLOSSIN-A"/>
    <property type="match status" value="1"/>
</dbReference>
<accession>A0A7G5GQH3</accession>
<feature type="domain" description="DUF11" evidence="5">
    <location>
        <begin position="1497"/>
        <end position="1598"/>
    </location>
</feature>
<keyword evidence="8" id="KW-1185">Reference proteome</keyword>
<dbReference type="Pfam" id="PF01345">
    <property type="entry name" value="DUF11"/>
    <property type="match status" value="1"/>
</dbReference>
<organism evidence="7 8">
    <name type="scientific">Spirosoma foliorum</name>
    <dbReference type="NCBI Taxonomy" id="2710596"/>
    <lineage>
        <taxon>Bacteria</taxon>
        <taxon>Pseudomonadati</taxon>
        <taxon>Bacteroidota</taxon>
        <taxon>Cytophagia</taxon>
        <taxon>Cytophagales</taxon>
        <taxon>Cytophagaceae</taxon>
        <taxon>Spirosoma</taxon>
    </lineage>
</organism>
<evidence type="ECO:0000256" key="3">
    <source>
        <dbReference type="ARBA" id="ARBA00022729"/>
    </source>
</evidence>
<keyword evidence="3" id="KW-0732">Signal</keyword>
<evidence type="ECO:0000256" key="4">
    <source>
        <dbReference type="SAM" id="MobiDB-lite"/>
    </source>
</evidence>
<dbReference type="InterPro" id="IPR013783">
    <property type="entry name" value="Ig-like_fold"/>
</dbReference>
<dbReference type="Gene3D" id="2.60.40.10">
    <property type="entry name" value="Immunoglobulins"/>
    <property type="match status" value="8"/>
</dbReference>
<comment type="subcellular location">
    <subcellularLocation>
        <location evidence="1">Secreted</location>
    </subcellularLocation>
</comment>
<dbReference type="KEGG" id="sfol:H3H32_24510"/>
<keyword evidence="2" id="KW-0964">Secreted</keyword>
<feature type="domain" description="SD-repeat containing protein B" evidence="6">
    <location>
        <begin position="1024"/>
        <end position="1136"/>
    </location>
</feature>
<dbReference type="GO" id="GO:0005576">
    <property type="term" value="C:extracellular region"/>
    <property type="evidence" value="ECO:0007669"/>
    <property type="project" value="UniProtKB-SubCell"/>
</dbReference>